<dbReference type="InterPro" id="IPR025419">
    <property type="entry name" value="DUF4142"/>
</dbReference>
<comment type="caution">
    <text evidence="3">The sequence shown here is derived from an EMBL/GenBank/DDBJ whole genome shotgun (WGS) entry which is preliminary data.</text>
</comment>
<dbReference type="PANTHER" id="PTHR38593:SF1">
    <property type="entry name" value="BLR2558 PROTEIN"/>
    <property type="match status" value="1"/>
</dbReference>
<keyword evidence="4" id="KW-1185">Reference proteome</keyword>
<dbReference type="AlphaFoldDB" id="A0AAE4CA39"/>
<sequence>MRILSTLSAALLAGAMLTVGAPAAASAPICAEDVKYLVRAHRGNLAEQAAGRAALAESANETVRQIATTLVADHGRLDAKIDRLAERHRVTLPRKPNQQQRDDLAAVVAKDGAEFDAAWLAMQQKAHVHTLDYIARELAGGCAPAVRATAMAASVPVTHHLDLVLAALKD</sequence>
<evidence type="ECO:0000259" key="2">
    <source>
        <dbReference type="Pfam" id="PF13628"/>
    </source>
</evidence>
<name>A0AAE4CA39_9ACTN</name>
<proteinExistence type="predicted"/>
<evidence type="ECO:0000313" key="3">
    <source>
        <dbReference type="EMBL" id="MDR7276462.1"/>
    </source>
</evidence>
<dbReference type="Proteomes" id="UP001183643">
    <property type="component" value="Unassembled WGS sequence"/>
</dbReference>
<evidence type="ECO:0000256" key="1">
    <source>
        <dbReference type="SAM" id="SignalP"/>
    </source>
</evidence>
<dbReference type="EMBL" id="JAVDYB010000001">
    <property type="protein sequence ID" value="MDR7276462.1"/>
    <property type="molecule type" value="Genomic_DNA"/>
</dbReference>
<dbReference type="InterPro" id="IPR012347">
    <property type="entry name" value="Ferritin-like"/>
</dbReference>
<feature type="chain" id="PRO_5042028794" evidence="1">
    <location>
        <begin position="24"/>
        <end position="170"/>
    </location>
</feature>
<feature type="signal peptide" evidence="1">
    <location>
        <begin position="1"/>
        <end position="23"/>
    </location>
</feature>
<feature type="domain" description="DUF4142" evidence="2">
    <location>
        <begin position="32"/>
        <end position="163"/>
    </location>
</feature>
<protein>
    <submittedName>
        <fullName evidence="3">Membrane protein</fullName>
    </submittedName>
</protein>
<dbReference type="Pfam" id="PF13628">
    <property type="entry name" value="DUF4142"/>
    <property type="match status" value="1"/>
</dbReference>
<organism evidence="3 4">
    <name type="scientific">Catenuloplanes atrovinosus</name>
    <dbReference type="NCBI Taxonomy" id="137266"/>
    <lineage>
        <taxon>Bacteria</taxon>
        <taxon>Bacillati</taxon>
        <taxon>Actinomycetota</taxon>
        <taxon>Actinomycetes</taxon>
        <taxon>Micromonosporales</taxon>
        <taxon>Micromonosporaceae</taxon>
        <taxon>Catenuloplanes</taxon>
    </lineage>
</organism>
<dbReference type="Gene3D" id="1.20.1260.10">
    <property type="match status" value="1"/>
</dbReference>
<dbReference type="PANTHER" id="PTHR38593">
    <property type="entry name" value="BLR2558 PROTEIN"/>
    <property type="match status" value="1"/>
</dbReference>
<accession>A0AAE4CA39</accession>
<evidence type="ECO:0000313" key="4">
    <source>
        <dbReference type="Proteomes" id="UP001183643"/>
    </source>
</evidence>
<reference evidence="3" key="1">
    <citation type="submission" date="2023-07" db="EMBL/GenBank/DDBJ databases">
        <title>Sequencing the genomes of 1000 actinobacteria strains.</title>
        <authorList>
            <person name="Klenk H.-P."/>
        </authorList>
    </citation>
    <scope>NUCLEOTIDE SEQUENCE</scope>
    <source>
        <strain evidence="3">DSM 44707</strain>
    </source>
</reference>
<gene>
    <name evidence="3" type="ORF">J2S41_003240</name>
</gene>
<keyword evidence="1" id="KW-0732">Signal</keyword>
<dbReference type="RefSeq" id="WP_310368593.1">
    <property type="nucleotide sequence ID" value="NZ_JAVDYB010000001.1"/>
</dbReference>